<dbReference type="GO" id="GO:0046512">
    <property type="term" value="P:sphingosine biosynthetic process"/>
    <property type="evidence" value="ECO:0007669"/>
    <property type="project" value="TreeGrafter"/>
</dbReference>
<keyword evidence="3" id="KW-1185">Reference proteome</keyword>
<dbReference type="Pfam" id="PF00781">
    <property type="entry name" value="DAGK_cat"/>
    <property type="match status" value="1"/>
</dbReference>
<protein>
    <recommendedName>
        <fullName evidence="1">DAGKc domain-containing protein</fullName>
    </recommendedName>
</protein>
<dbReference type="OMA" id="HEATDIC"/>
<dbReference type="EMBL" id="KQ257451">
    <property type="protein sequence ID" value="KND03613.1"/>
    <property type="molecule type" value="Genomic_DNA"/>
</dbReference>
<dbReference type="OrthoDB" id="336240at2759"/>
<dbReference type="eggNOG" id="KOG1116">
    <property type="taxonomic scope" value="Eukaryota"/>
</dbReference>
<dbReference type="GO" id="GO:0005737">
    <property type="term" value="C:cytoplasm"/>
    <property type="evidence" value="ECO:0007669"/>
    <property type="project" value="TreeGrafter"/>
</dbReference>
<dbReference type="InterPro" id="IPR001206">
    <property type="entry name" value="Diacylglycerol_kinase_cat_dom"/>
</dbReference>
<dbReference type="VEuPathDB" id="FungiDB:SPPG_01089"/>
<gene>
    <name evidence="2" type="ORF">SPPG_01089</name>
</gene>
<dbReference type="SUPFAM" id="SSF111331">
    <property type="entry name" value="NAD kinase/diacylglycerol kinase-like"/>
    <property type="match status" value="1"/>
</dbReference>
<dbReference type="InterPro" id="IPR016064">
    <property type="entry name" value="NAD/diacylglycerol_kinase_sf"/>
</dbReference>
<dbReference type="InterPro" id="IPR050187">
    <property type="entry name" value="Lipid_Phosphate_FormReg"/>
</dbReference>
<dbReference type="InterPro" id="IPR017438">
    <property type="entry name" value="ATP-NAD_kinase_N"/>
</dbReference>
<dbReference type="Gene3D" id="3.40.50.10330">
    <property type="entry name" value="Probable inorganic polyphosphate/atp-NAD kinase, domain 1"/>
    <property type="match status" value="1"/>
</dbReference>
<name>A0A0L0HRD9_SPIPD</name>
<dbReference type="Proteomes" id="UP000053201">
    <property type="component" value="Unassembled WGS sequence"/>
</dbReference>
<dbReference type="PANTHER" id="PTHR12358">
    <property type="entry name" value="SPHINGOSINE KINASE"/>
    <property type="match status" value="1"/>
</dbReference>
<dbReference type="GO" id="GO:0001727">
    <property type="term" value="F:lipid kinase activity"/>
    <property type="evidence" value="ECO:0007669"/>
    <property type="project" value="TreeGrafter"/>
</dbReference>
<evidence type="ECO:0000313" key="2">
    <source>
        <dbReference type="EMBL" id="KND03613.1"/>
    </source>
</evidence>
<feature type="domain" description="DAGKc" evidence="1">
    <location>
        <begin position="20"/>
        <end position="178"/>
    </location>
</feature>
<dbReference type="Gene3D" id="2.60.200.40">
    <property type="match status" value="1"/>
</dbReference>
<dbReference type="InParanoid" id="A0A0L0HRD9"/>
<evidence type="ECO:0000313" key="3">
    <source>
        <dbReference type="Proteomes" id="UP000053201"/>
    </source>
</evidence>
<evidence type="ECO:0000259" key="1">
    <source>
        <dbReference type="PROSITE" id="PS50146"/>
    </source>
</evidence>
<reference evidence="2 3" key="1">
    <citation type="submission" date="2009-08" db="EMBL/GenBank/DDBJ databases">
        <title>The Genome Sequence of Spizellomyces punctatus strain DAOM BR117.</title>
        <authorList>
            <consortium name="The Broad Institute Genome Sequencing Platform"/>
            <person name="Russ C."/>
            <person name="Cuomo C."/>
            <person name="Shea T."/>
            <person name="Young S.K."/>
            <person name="Zeng Q."/>
            <person name="Koehrsen M."/>
            <person name="Haas B."/>
            <person name="Borodovsky M."/>
            <person name="Guigo R."/>
            <person name="Alvarado L."/>
            <person name="Berlin A."/>
            <person name="Bochicchio J."/>
            <person name="Borenstein D."/>
            <person name="Chapman S."/>
            <person name="Chen Z."/>
            <person name="Engels R."/>
            <person name="Freedman E."/>
            <person name="Gellesch M."/>
            <person name="Goldberg J."/>
            <person name="Griggs A."/>
            <person name="Gujja S."/>
            <person name="Heiman D."/>
            <person name="Hepburn T."/>
            <person name="Howarth C."/>
            <person name="Jen D."/>
            <person name="Larson L."/>
            <person name="Lewis B."/>
            <person name="Mehta T."/>
            <person name="Park D."/>
            <person name="Pearson M."/>
            <person name="Roberts A."/>
            <person name="Saif S."/>
            <person name="Shenoy N."/>
            <person name="Sisk P."/>
            <person name="Stolte C."/>
            <person name="Sykes S."/>
            <person name="Thomson T."/>
            <person name="Walk T."/>
            <person name="White J."/>
            <person name="Yandava C."/>
            <person name="Burger G."/>
            <person name="Gray M.W."/>
            <person name="Holland P.W.H."/>
            <person name="King N."/>
            <person name="Lang F.B.F."/>
            <person name="Roger A.J."/>
            <person name="Ruiz-Trillo I."/>
            <person name="Lander E."/>
            <person name="Nusbaum C."/>
        </authorList>
    </citation>
    <scope>NUCLEOTIDE SEQUENCE [LARGE SCALE GENOMIC DNA]</scope>
    <source>
        <strain evidence="2 3">DAOM BR117</strain>
    </source>
</reference>
<dbReference type="GO" id="GO:0016020">
    <property type="term" value="C:membrane"/>
    <property type="evidence" value="ECO:0007669"/>
    <property type="project" value="TreeGrafter"/>
</dbReference>
<sequence>MDPADDAGTDSSTGGKAPQRDLITWHIFVNPASGSRSGTHIWDTIVRPALEGAGWRKSCYGEETTFEETCFQVTFTKRGNHAADTVRELVTKRQTLEGLGFVCIGGDGVVHEVIKGVMSSISTSNPPSLKVPIAVIPAGTGNALATSLKLSSPEEATERLINYKQTVPLKISSVHIGPSTLDECPDEVLMYSFCVVSWGLHAQIVRQSETLRMLGRKRFQVAAMMNIALMHQYRGQLYLLDPTELSQTDPDPVTFAKPDWAVDEKWVPVNGKDDATSFSYFLSTKMSSLEPGFQIAPHAHPSTSNIDLVLAPSLNRSQLLHFLQSTPAIPEYIRYIKTRGFKLAPSQSSGRRTSWVPKAGKLVHDICIDGEMVELENGQAVWVKILDERAQLFNVVC</sequence>
<accession>A0A0L0HRD9</accession>
<dbReference type="PANTHER" id="PTHR12358:SF108">
    <property type="entry name" value="DAGKC DOMAIN-CONTAINING PROTEIN"/>
    <property type="match status" value="1"/>
</dbReference>
<dbReference type="PROSITE" id="PS50146">
    <property type="entry name" value="DAGK"/>
    <property type="match status" value="1"/>
</dbReference>
<dbReference type="AlphaFoldDB" id="A0A0L0HRD9"/>
<dbReference type="RefSeq" id="XP_016611652.1">
    <property type="nucleotide sequence ID" value="XM_016749407.1"/>
</dbReference>
<proteinExistence type="predicted"/>
<organism evidence="2 3">
    <name type="scientific">Spizellomyces punctatus (strain DAOM BR117)</name>
    <dbReference type="NCBI Taxonomy" id="645134"/>
    <lineage>
        <taxon>Eukaryota</taxon>
        <taxon>Fungi</taxon>
        <taxon>Fungi incertae sedis</taxon>
        <taxon>Chytridiomycota</taxon>
        <taxon>Chytridiomycota incertae sedis</taxon>
        <taxon>Chytridiomycetes</taxon>
        <taxon>Spizellomycetales</taxon>
        <taxon>Spizellomycetaceae</taxon>
        <taxon>Spizellomyces</taxon>
    </lineage>
</organism>
<dbReference type="GeneID" id="27684775"/>